<dbReference type="Pfam" id="PF00528">
    <property type="entry name" value="BPD_transp_1"/>
    <property type="match status" value="1"/>
</dbReference>
<dbReference type="PANTHER" id="PTHR43848">
    <property type="entry name" value="PUTRESCINE TRANSPORT SYSTEM PERMEASE PROTEIN POTI"/>
    <property type="match status" value="1"/>
</dbReference>
<dbReference type="Gene3D" id="1.10.3720.10">
    <property type="entry name" value="MetI-like"/>
    <property type="match status" value="1"/>
</dbReference>
<feature type="domain" description="ABC transmembrane type-1" evidence="10">
    <location>
        <begin position="66"/>
        <end position="263"/>
    </location>
</feature>
<comment type="subcellular location">
    <subcellularLocation>
        <location evidence="1 8">Cell membrane</location>
        <topology evidence="1 8">Multi-pass membrane protein</topology>
    </subcellularLocation>
</comment>
<keyword evidence="6 8" id="KW-1133">Transmembrane helix</keyword>
<dbReference type="Proteomes" id="UP001385499">
    <property type="component" value="Unassembled WGS sequence"/>
</dbReference>
<feature type="transmembrane region" description="Helical" evidence="8">
    <location>
        <begin position="288"/>
        <end position="311"/>
    </location>
</feature>
<evidence type="ECO:0000256" key="4">
    <source>
        <dbReference type="ARBA" id="ARBA00022475"/>
    </source>
</evidence>
<feature type="transmembrane region" description="Helical" evidence="8">
    <location>
        <begin position="103"/>
        <end position="127"/>
    </location>
</feature>
<dbReference type="PROSITE" id="PS50928">
    <property type="entry name" value="ABC_TM1"/>
    <property type="match status" value="1"/>
</dbReference>
<evidence type="ECO:0000256" key="6">
    <source>
        <dbReference type="ARBA" id="ARBA00022989"/>
    </source>
</evidence>
<feature type="transmembrane region" description="Helical" evidence="8">
    <location>
        <begin position="139"/>
        <end position="164"/>
    </location>
</feature>
<dbReference type="SUPFAM" id="SSF161098">
    <property type="entry name" value="MetI-like"/>
    <property type="match status" value="1"/>
</dbReference>
<evidence type="ECO:0000259" key="10">
    <source>
        <dbReference type="PROSITE" id="PS50928"/>
    </source>
</evidence>
<feature type="region of interest" description="Disordered" evidence="9">
    <location>
        <begin position="344"/>
        <end position="410"/>
    </location>
</feature>
<sequence length="410" mass="43382">MNRGTGGGFIAMGFSLLFFSFLFGPLIIMVITAFNSSSFPRITPWECFTTDWFAVLFGNDRLMSGLLNSLVIAIGVVSIAVPVGLAGALALSELGPRLRATLYTVLITPILIPGVVLGISTIVFWGALGRSVGAGYGTIFYSGMFLTLAGQVTFVSAYAMLVFLARLQRFDPILTEAALDLGATPGQAFRKILLPFLGPAIGSAAFLTFLASFENYNTTVFTILSGNTFTTALASKVRHGTDPSLSALAVIIIGITLIGAIVHEAYARRQEALRTGITQRSRIYGNPVLKTLVHPLTVFVILAGITGIAVYQGSKHDSSVCKAGILEEKLERQQQLLEAQRKRIELQQQQSAPAAPAATPGKASPSPFGGAFNPGSLAPETTPETTPPPAAPRTNTPFGSAFDPNALKAN</sequence>
<evidence type="ECO:0000256" key="9">
    <source>
        <dbReference type="SAM" id="MobiDB-lite"/>
    </source>
</evidence>
<reference evidence="11 12" key="1">
    <citation type="submission" date="2024-02" db="EMBL/GenBank/DDBJ databases">
        <title>Roseibium algae sp. nov., isolated from marine alga (Grateloupia sp.), showing potential in myo-inositol conversion.</title>
        <authorList>
            <person name="Wang Y."/>
        </authorList>
    </citation>
    <scope>NUCLEOTIDE SEQUENCE [LARGE SCALE GENOMIC DNA]</scope>
    <source>
        <strain evidence="11 12">H3510</strain>
    </source>
</reference>
<evidence type="ECO:0000256" key="3">
    <source>
        <dbReference type="ARBA" id="ARBA00022448"/>
    </source>
</evidence>
<protein>
    <submittedName>
        <fullName evidence="11">ABC transporter permease</fullName>
    </submittedName>
</protein>
<accession>A0ABU8TF57</accession>
<organism evidence="11 12">
    <name type="scientific">Roseibium algae</name>
    <dbReference type="NCBI Taxonomy" id="3123038"/>
    <lineage>
        <taxon>Bacteria</taxon>
        <taxon>Pseudomonadati</taxon>
        <taxon>Pseudomonadota</taxon>
        <taxon>Alphaproteobacteria</taxon>
        <taxon>Hyphomicrobiales</taxon>
        <taxon>Stappiaceae</taxon>
        <taxon>Roseibium</taxon>
    </lineage>
</organism>
<keyword evidence="5 8" id="KW-0812">Transmembrane</keyword>
<dbReference type="InterPro" id="IPR035906">
    <property type="entry name" value="MetI-like_sf"/>
</dbReference>
<comment type="caution">
    <text evidence="11">The sequence shown here is derived from an EMBL/GenBank/DDBJ whole genome shotgun (WGS) entry which is preliminary data.</text>
</comment>
<dbReference type="EMBL" id="JBAKIA010000001">
    <property type="protein sequence ID" value="MEJ8472788.1"/>
    <property type="molecule type" value="Genomic_DNA"/>
</dbReference>
<evidence type="ECO:0000256" key="2">
    <source>
        <dbReference type="ARBA" id="ARBA00007069"/>
    </source>
</evidence>
<feature type="transmembrane region" description="Helical" evidence="8">
    <location>
        <begin position="12"/>
        <end position="34"/>
    </location>
</feature>
<evidence type="ECO:0000256" key="1">
    <source>
        <dbReference type="ARBA" id="ARBA00004651"/>
    </source>
</evidence>
<dbReference type="PANTHER" id="PTHR43848:SF2">
    <property type="entry name" value="PUTRESCINE TRANSPORT SYSTEM PERMEASE PROTEIN POTI"/>
    <property type="match status" value="1"/>
</dbReference>
<dbReference type="InterPro" id="IPR051789">
    <property type="entry name" value="Bact_Polyamine_Transport"/>
</dbReference>
<evidence type="ECO:0000256" key="8">
    <source>
        <dbReference type="RuleBase" id="RU363032"/>
    </source>
</evidence>
<feature type="transmembrane region" description="Helical" evidence="8">
    <location>
        <begin position="66"/>
        <end position="91"/>
    </location>
</feature>
<keyword evidence="7 8" id="KW-0472">Membrane</keyword>
<feature type="transmembrane region" description="Helical" evidence="8">
    <location>
        <begin position="245"/>
        <end position="267"/>
    </location>
</feature>
<name>A0ABU8TF57_9HYPH</name>
<keyword evidence="4" id="KW-1003">Cell membrane</keyword>
<evidence type="ECO:0000256" key="5">
    <source>
        <dbReference type="ARBA" id="ARBA00022692"/>
    </source>
</evidence>
<feature type="compositionally biased region" description="Low complexity" evidence="9">
    <location>
        <begin position="347"/>
        <end position="367"/>
    </location>
</feature>
<gene>
    <name evidence="11" type="ORF">V6575_01695</name>
</gene>
<dbReference type="RefSeq" id="WP_340272268.1">
    <property type="nucleotide sequence ID" value="NZ_JBAKIA010000001.1"/>
</dbReference>
<evidence type="ECO:0000313" key="12">
    <source>
        <dbReference type="Proteomes" id="UP001385499"/>
    </source>
</evidence>
<comment type="similarity">
    <text evidence="2">Belongs to the binding-protein-dependent transport system permease family. CysTW subfamily.</text>
</comment>
<proteinExistence type="inferred from homology"/>
<dbReference type="CDD" id="cd06261">
    <property type="entry name" value="TM_PBP2"/>
    <property type="match status" value="1"/>
</dbReference>
<keyword evidence="3 8" id="KW-0813">Transport</keyword>
<evidence type="ECO:0000313" key="11">
    <source>
        <dbReference type="EMBL" id="MEJ8472788.1"/>
    </source>
</evidence>
<evidence type="ECO:0000256" key="7">
    <source>
        <dbReference type="ARBA" id="ARBA00023136"/>
    </source>
</evidence>
<dbReference type="InterPro" id="IPR000515">
    <property type="entry name" value="MetI-like"/>
</dbReference>
<feature type="transmembrane region" description="Helical" evidence="8">
    <location>
        <begin position="192"/>
        <end position="213"/>
    </location>
</feature>
<keyword evidence="12" id="KW-1185">Reference proteome</keyword>